<evidence type="ECO:0000313" key="3">
    <source>
        <dbReference type="Proteomes" id="UP000824062"/>
    </source>
</evidence>
<dbReference type="Proteomes" id="UP000824062">
    <property type="component" value="Unassembled WGS sequence"/>
</dbReference>
<name>A0A9D2EY60_9ACTN</name>
<gene>
    <name evidence="2" type="ORF">IAA19_01530</name>
</gene>
<proteinExistence type="predicted"/>
<organism evidence="2 3">
    <name type="scientific">Candidatus Olsenella pullistercoris</name>
    <dbReference type="NCBI Taxonomy" id="2838712"/>
    <lineage>
        <taxon>Bacteria</taxon>
        <taxon>Bacillati</taxon>
        <taxon>Actinomycetota</taxon>
        <taxon>Coriobacteriia</taxon>
        <taxon>Coriobacteriales</taxon>
        <taxon>Atopobiaceae</taxon>
        <taxon>Olsenella</taxon>
    </lineage>
</organism>
<dbReference type="AlphaFoldDB" id="A0A9D2EY60"/>
<reference evidence="2" key="2">
    <citation type="submission" date="2021-04" db="EMBL/GenBank/DDBJ databases">
        <authorList>
            <person name="Gilroy R."/>
        </authorList>
    </citation>
    <scope>NUCLEOTIDE SEQUENCE</scope>
    <source>
        <strain evidence="2">ChiHjej12B11-14209</strain>
    </source>
</reference>
<reference evidence="2" key="1">
    <citation type="journal article" date="2021" name="PeerJ">
        <title>Extensive microbial diversity within the chicken gut microbiome revealed by metagenomics and culture.</title>
        <authorList>
            <person name="Gilroy R."/>
            <person name="Ravi A."/>
            <person name="Getino M."/>
            <person name="Pursley I."/>
            <person name="Horton D.L."/>
            <person name="Alikhan N.F."/>
            <person name="Baker D."/>
            <person name="Gharbi K."/>
            <person name="Hall N."/>
            <person name="Watson M."/>
            <person name="Adriaenssens E.M."/>
            <person name="Foster-Nyarko E."/>
            <person name="Jarju S."/>
            <person name="Secka A."/>
            <person name="Antonio M."/>
            <person name="Oren A."/>
            <person name="Chaudhuri R.R."/>
            <person name="La Ragione R."/>
            <person name="Hildebrand F."/>
            <person name="Pallen M.J."/>
        </authorList>
    </citation>
    <scope>NUCLEOTIDE SEQUENCE</scope>
    <source>
        <strain evidence="2">ChiHjej12B11-14209</strain>
    </source>
</reference>
<evidence type="ECO:0000313" key="2">
    <source>
        <dbReference type="EMBL" id="HIZ45690.1"/>
    </source>
</evidence>
<feature type="coiled-coil region" evidence="1">
    <location>
        <begin position="3"/>
        <end position="30"/>
    </location>
</feature>
<accession>A0A9D2EY60</accession>
<dbReference type="EMBL" id="DXBM01000018">
    <property type="protein sequence ID" value="HIZ45690.1"/>
    <property type="molecule type" value="Genomic_DNA"/>
</dbReference>
<comment type="caution">
    <text evidence="2">The sequence shown here is derived from an EMBL/GenBank/DDBJ whole genome shotgun (WGS) entry which is preliminary data.</text>
</comment>
<protein>
    <submittedName>
        <fullName evidence="2">Uncharacterized protein</fullName>
    </submittedName>
</protein>
<sequence>MFKMIYDETLESLDARIEQLRARRRDAVSRHEKRERSARNCACMTIGETVLAWYGDWHELDPGAFVRLLTELKPRREALTVDGPAPNTEDALRAYRALRRDIAEAEAEFAGQTPAPEGA</sequence>
<keyword evidence="1" id="KW-0175">Coiled coil</keyword>
<evidence type="ECO:0000256" key="1">
    <source>
        <dbReference type="SAM" id="Coils"/>
    </source>
</evidence>